<evidence type="ECO:0000256" key="6">
    <source>
        <dbReference type="SAM" id="MobiDB-lite"/>
    </source>
</evidence>
<dbReference type="GO" id="GO:0005975">
    <property type="term" value="P:carbohydrate metabolic process"/>
    <property type="evidence" value="ECO:0007669"/>
    <property type="project" value="InterPro"/>
</dbReference>
<evidence type="ECO:0000313" key="9">
    <source>
        <dbReference type="EMBL" id="MWB96992.1"/>
    </source>
</evidence>
<evidence type="ECO:0000256" key="4">
    <source>
        <dbReference type="ARBA" id="ARBA00022801"/>
    </source>
</evidence>
<keyword evidence="10" id="KW-1185">Reference proteome</keyword>
<keyword evidence="5" id="KW-0326">Glycosidase</keyword>
<evidence type="ECO:0000256" key="7">
    <source>
        <dbReference type="SAM" id="SignalP"/>
    </source>
</evidence>
<dbReference type="InterPro" id="IPR001764">
    <property type="entry name" value="Glyco_hydro_3_N"/>
</dbReference>
<comment type="similarity">
    <text evidence="2">Belongs to the glycosyl hydrolase 3 family.</text>
</comment>
<dbReference type="InterPro" id="IPR036962">
    <property type="entry name" value="Glyco_hydro_3_N_sf"/>
</dbReference>
<sequence>MLHRRVRPLTPTHVPVRRRARGIRLVGASALVLALAGCAAAAPEPTASPIATRTPTPTPTPTPEPTCAERLVAAMSLDEQAGQLVMVGANAGHPVDALDGVVTQHHLGGAVLLGGWHDGAAPVRGLADHLQSLVPDGGPGILLAADQEGGQIQQLQGDGFSDIPSALEQGALDPATLTADAAVWAGELVDAGIGLNLAPVADTVPAELGAANAPIGAYDREYGHDPAVVAPHVSAFVAGMTQGGVASTLKHFPGLGRVTGNTDVTSQGITDAQTNASDPYLDPFAAGIRAGAPVVMVSSADYPQLDPANQAVFSPAIITDLLRGSLGFEGVVISDDLGAAASVASVPIAERATAFVGAGGDILLSASADTAGQFQQDLVAAAADPVFAAKVQAAAERVLALKVEAGLASCG</sequence>
<dbReference type="PANTHER" id="PTHR30480:SF13">
    <property type="entry name" value="BETA-HEXOSAMINIDASE"/>
    <property type="match status" value="1"/>
</dbReference>
<evidence type="ECO:0000256" key="2">
    <source>
        <dbReference type="ARBA" id="ARBA00005336"/>
    </source>
</evidence>
<dbReference type="GO" id="GO:0004563">
    <property type="term" value="F:beta-N-acetylhexosaminidase activity"/>
    <property type="evidence" value="ECO:0007669"/>
    <property type="project" value="UniProtKB-EC"/>
</dbReference>
<dbReference type="PANTHER" id="PTHR30480">
    <property type="entry name" value="BETA-HEXOSAMINIDASE-RELATED"/>
    <property type="match status" value="1"/>
</dbReference>
<feature type="domain" description="Glycoside hydrolase family 3 N-terminal" evidence="8">
    <location>
        <begin position="77"/>
        <end position="400"/>
    </location>
</feature>
<gene>
    <name evidence="9" type="ORF">GB864_00245</name>
</gene>
<dbReference type="Pfam" id="PF00933">
    <property type="entry name" value="Glyco_hydro_3"/>
    <property type="match status" value="1"/>
</dbReference>
<dbReference type="Proteomes" id="UP000438182">
    <property type="component" value="Unassembled WGS sequence"/>
</dbReference>
<organism evidence="9 10">
    <name type="scientific">Agromyces seonyuensis</name>
    <dbReference type="NCBI Taxonomy" id="2662446"/>
    <lineage>
        <taxon>Bacteria</taxon>
        <taxon>Bacillati</taxon>
        <taxon>Actinomycetota</taxon>
        <taxon>Actinomycetes</taxon>
        <taxon>Micrococcales</taxon>
        <taxon>Microbacteriaceae</taxon>
        <taxon>Agromyces</taxon>
    </lineage>
</organism>
<evidence type="ECO:0000256" key="3">
    <source>
        <dbReference type="ARBA" id="ARBA00012663"/>
    </source>
</evidence>
<dbReference type="EMBL" id="WSTA01000001">
    <property type="protein sequence ID" value="MWB96992.1"/>
    <property type="molecule type" value="Genomic_DNA"/>
</dbReference>
<dbReference type="AlphaFoldDB" id="A0A6I4NV89"/>
<name>A0A6I4NV89_9MICO</name>
<dbReference type="GO" id="GO:0009254">
    <property type="term" value="P:peptidoglycan turnover"/>
    <property type="evidence" value="ECO:0007669"/>
    <property type="project" value="TreeGrafter"/>
</dbReference>
<accession>A0A6I4NV89</accession>
<keyword evidence="4 9" id="KW-0378">Hydrolase</keyword>
<protein>
    <recommendedName>
        <fullName evidence="3">beta-N-acetylhexosaminidase</fullName>
        <ecNumber evidence="3">3.2.1.52</ecNumber>
    </recommendedName>
</protein>
<dbReference type="InterPro" id="IPR017853">
    <property type="entry name" value="GH"/>
</dbReference>
<evidence type="ECO:0000259" key="8">
    <source>
        <dbReference type="Pfam" id="PF00933"/>
    </source>
</evidence>
<dbReference type="RefSeq" id="WP_160422267.1">
    <property type="nucleotide sequence ID" value="NZ_WSTA01000001.1"/>
</dbReference>
<dbReference type="InterPro" id="IPR050226">
    <property type="entry name" value="NagZ_Beta-hexosaminidase"/>
</dbReference>
<comment type="catalytic activity">
    <reaction evidence="1">
        <text>Hydrolysis of terminal non-reducing N-acetyl-D-hexosamine residues in N-acetyl-beta-D-hexosaminides.</text>
        <dbReference type="EC" id="3.2.1.52"/>
    </reaction>
</comment>
<reference evidence="9 10" key="1">
    <citation type="submission" date="2019-12" db="EMBL/GenBank/DDBJ databases">
        <authorList>
            <person name="Kim Y.S."/>
        </authorList>
    </citation>
    <scope>NUCLEOTIDE SEQUENCE [LARGE SCALE GENOMIC DNA]</scope>
    <source>
        <strain evidence="9 10">MMS17-SY077</strain>
    </source>
</reference>
<evidence type="ECO:0000313" key="10">
    <source>
        <dbReference type="Proteomes" id="UP000438182"/>
    </source>
</evidence>
<proteinExistence type="inferred from homology"/>
<comment type="caution">
    <text evidence="9">The sequence shown here is derived from an EMBL/GenBank/DDBJ whole genome shotgun (WGS) entry which is preliminary data.</text>
</comment>
<keyword evidence="7" id="KW-0732">Signal</keyword>
<feature type="chain" id="PRO_5026274070" description="beta-N-acetylhexosaminidase" evidence="7">
    <location>
        <begin position="42"/>
        <end position="411"/>
    </location>
</feature>
<evidence type="ECO:0000256" key="1">
    <source>
        <dbReference type="ARBA" id="ARBA00001231"/>
    </source>
</evidence>
<dbReference type="EC" id="3.2.1.52" evidence="3"/>
<feature type="compositionally biased region" description="Low complexity" evidence="6">
    <location>
        <begin position="45"/>
        <end position="55"/>
    </location>
</feature>
<feature type="region of interest" description="Disordered" evidence="6">
    <location>
        <begin position="45"/>
        <end position="64"/>
    </location>
</feature>
<evidence type="ECO:0000256" key="5">
    <source>
        <dbReference type="ARBA" id="ARBA00023295"/>
    </source>
</evidence>
<dbReference type="Gene3D" id="3.20.20.300">
    <property type="entry name" value="Glycoside hydrolase, family 3, N-terminal domain"/>
    <property type="match status" value="1"/>
</dbReference>
<feature type="signal peptide" evidence="7">
    <location>
        <begin position="1"/>
        <end position="41"/>
    </location>
</feature>
<dbReference type="SUPFAM" id="SSF51445">
    <property type="entry name" value="(Trans)glycosidases"/>
    <property type="match status" value="1"/>
</dbReference>